<reference evidence="2" key="1">
    <citation type="journal article" date="2018" name="Nat. Microbiol.">
        <title>Leveraging single-cell genomics to expand the fungal tree of life.</title>
        <authorList>
            <person name="Ahrendt S.R."/>
            <person name="Quandt C.A."/>
            <person name="Ciobanu D."/>
            <person name="Clum A."/>
            <person name="Salamov A."/>
            <person name="Andreopoulos B."/>
            <person name="Cheng J.F."/>
            <person name="Woyke T."/>
            <person name="Pelin A."/>
            <person name="Henrissat B."/>
            <person name="Reynolds N.K."/>
            <person name="Benny G.L."/>
            <person name="Smith M.E."/>
            <person name="James T.Y."/>
            <person name="Grigoriev I.V."/>
        </authorList>
    </citation>
    <scope>NUCLEOTIDE SEQUENCE [LARGE SCALE GENOMIC DNA]</scope>
    <source>
        <strain evidence="2">CSF55</strain>
    </source>
</reference>
<protein>
    <submittedName>
        <fullName evidence="1">Uncharacterized protein</fullName>
    </submittedName>
</protein>
<proteinExistence type="predicted"/>
<evidence type="ECO:0000313" key="2">
    <source>
        <dbReference type="Proteomes" id="UP000281549"/>
    </source>
</evidence>
<dbReference type="Proteomes" id="UP000281549">
    <property type="component" value="Unassembled WGS sequence"/>
</dbReference>
<dbReference type="AlphaFoldDB" id="A0A4P9YKM3"/>
<accession>A0A4P9YKM3</accession>
<gene>
    <name evidence="1" type="ORF">ROZALSC1DRAFT_22658</name>
</gene>
<evidence type="ECO:0000313" key="1">
    <source>
        <dbReference type="EMBL" id="RKP19030.1"/>
    </source>
</evidence>
<sequence length="391" mass="45327">MRVVKGIVLSKTEIFHFQNLFFLVHLDSGLCLYFSDVKFHSKISIGEEYNFINVQKNKVVITNELNMQTTVAVYSFTSESLLEKVGDKVLCSQMKINPSIVNYKGTITKIINDLLQIVEIDDDVICFLHASSKKYDLCVNQELEIYNVHVFYEETGVFYNYSTFIVACAYSYIEGVEKHEQDKILKIMSNCTWKQISVIHSQFEIIKIQFPRLNALNFIPWLVQELQISKARNFISEFVEKHIKCFDCPSFDEDAKMLTGWKTIKEIKEKAYEGFNGKRCGFGYKNNISGEILEWKENFKCKINRIVGVLSNENGQMVILDSTGSIPIHVEQVDVVEFIGHLVIIDEFGFLLKIFLRKLLKFPFKISMNQISQKALEFFLKSIKKISLFSF</sequence>
<name>A0A4P9YKM3_ROZAC</name>
<organism evidence="1 2">
    <name type="scientific">Rozella allomycis (strain CSF55)</name>
    <dbReference type="NCBI Taxonomy" id="988480"/>
    <lineage>
        <taxon>Eukaryota</taxon>
        <taxon>Fungi</taxon>
        <taxon>Fungi incertae sedis</taxon>
        <taxon>Cryptomycota</taxon>
        <taxon>Cryptomycota incertae sedis</taxon>
        <taxon>Rozella</taxon>
    </lineage>
</organism>
<dbReference type="EMBL" id="ML005311">
    <property type="protein sequence ID" value="RKP19030.1"/>
    <property type="molecule type" value="Genomic_DNA"/>
</dbReference>